<dbReference type="InterPro" id="IPR029063">
    <property type="entry name" value="SAM-dependent_MTases_sf"/>
</dbReference>
<feature type="domain" description="O-methyltransferase C-terminal" evidence="4">
    <location>
        <begin position="248"/>
        <end position="392"/>
    </location>
</feature>
<dbReference type="InterPro" id="IPR016461">
    <property type="entry name" value="COMT-like"/>
</dbReference>
<organism evidence="5 6">
    <name type="scientific">Lasiosphaeria miniovina</name>
    <dbReference type="NCBI Taxonomy" id="1954250"/>
    <lineage>
        <taxon>Eukaryota</taxon>
        <taxon>Fungi</taxon>
        <taxon>Dikarya</taxon>
        <taxon>Ascomycota</taxon>
        <taxon>Pezizomycotina</taxon>
        <taxon>Sordariomycetes</taxon>
        <taxon>Sordariomycetidae</taxon>
        <taxon>Sordariales</taxon>
        <taxon>Lasiosphaeriaceae</taxon>
        <taxon>Lasiosphaeria</taxon>
    </lineage>
</organism>
<dbReference type="PANTHER" id="PTHR43712">
    <property type="entry name" value="PUTATIVE (AFU_ORTHOLOGUE AFUA_4G14580)-RELATED"/>
    <property type="match status" value="1"/>
</dbReference>
<evidence type="ECO:0000313" key="6">
    <source>
        <dbReference type="Proteomes" id="UP001172101"/>
    </source>
</evidence>
<dbReference type="GO" id="GO:0008171">
    <property type="term" value="F:O-methyltransferase activity"/>
    <property type="evidence" value="ECO:0007669"/>
    <property type="project" value="InterPro"/>
</dbReference>
<keyword evidence="1" id="KW-0489">Methyltransferase</keyword>
<dbReference type="Proteomes" id="UP001172101">
    <property type="component" value="Unassembled WGS sequence"/>
</dbReference>
<dbReference type="Pfam" id="PF00891">
    <property type="entry name" value="Methyltransf_2"/>
    <property type="match status" value="1"/>
</dbReference>
<evidence type="ECO:0000256" key="3">
    <source>
        <dbReference type="ARBA" id="ARBA00022691"/>
    </source>
</evidence>
<dbReference type="GO" id="GO:0032259">
    <property type="term" value="P:methylation"/>
    <property type="evidence" value="ECO:0007669"/>
    <property type="project" value="UniProtKB-KW"/>
</dbReference>
<reference evidence="5" key="1">
    <citation type="submission" date="2023-06" db="EMBL/GenBank/DDBJ databases">
        <title>Genome-scale phylogeny and comparative genomics of the fungal order Sordariales.</title>
        <authorList>
            <consortium name="Lawrence Berkeley National Laboratory"/>
            <person name="Hensen N."/>
            <person name="Bonometti L."/>
            <person name="Westerberg I."/>
            <person name="Brannstrom I.O."/>
            <person name="Guillou S."/>
            <person name="Cros-Aarteil S."/>
            <person name="Calhoun S."/>
            <person name="Haridas S."/>
            <person name="Kuo A."/>
            <person name="Mondo S."/>
            <person name="Pangilinan J."/>
            <person name="Riley R."/>
            <person name="LaButti K."/>
            <person name="Andreopoulos B."/>
            <person name="Lipzen A."/>
            <person name="Chen C."/>
            <person name="Yanf M."/>
            <person name="Daum C."/>
            <person name="Ng V."/>
            <person name="Clum A."/>
            <person name="Steindorff A."/>
            <person name="Ohm R."/>
            <person name="Martin F."/>
            <person name="Silar P."/>
            <person name="Natvig D."/>
            <person name="Lalanne C."/>
            <person name="Gautier V."/>
            <person name="Ament-velasquez S.L."/>
            <person name="Kruys A."/>
            <person name="Hutchinson M.I."/>
            <person name="Powell A.J."/>
            <person name="Barry K."/>
            <person name="Miller A.N."/>
            <person name="Grigoriev I.V."/>
            <person name="Debuchy R."/>
            <person name="Gladieux P."/>
            <person name="Thoren M.H."/>
            <person name="Johannesson H."/>
        </authorList>
    </citation>
    <scope>NUCLEOTIDE SEQUENCE</scope>
    <source>
        <strain evidence="5">SMH2392-1A</strain>
    </source>
</reference>
<evidence type="ECO:0000259" key="4">
    <source>
        <dbReference type="Pfam" id="PF00891"/>
    </source>
</evidence>
<evidence type="ECO:0000313" key="5">
    <source>
        <dbReference type="EMBL" id="KAK0710012.1"/>
    </source>
</evidence>
<protein>
    <submittedName>
        <fullName evidence="5">O-methyltransferase</fullName>
    </submittedName>
</protein>
<dbReference type="InterPro" id="IPR036388">
    <property type="entry name" value="WH-like_DNA-bd_sf"/>
</dbReference>
<dbReference type="SUPFAM" id="SSF46785">
    <property type="entry name" value="Winged helix' DNA-binding domain"/>
    <property type="match status" value="1"/>
</dbReference>
<evidence type="ECO:0000256" key="1">
    <source>
        <dbReference type="ARBA" id="ARBA00022603"/>
    </source>
</evidence>
<keyword evidence="3" id="KW-0949">S-adenosyl-L-methionine</keyword>
<gene>
    <name evidence="5" type="ORF">B0T26DRAFT_723791</name>
</gene>
<keyword evidence="6" id="KW-1185">Reference proteome</keyword>
<dbReference type="PROSITE" id="PS51683">
    <property type="entry name" value="SAM_OMT_II"/>
    <property type="match status" value="1"/>
</dbReference>
<evidence type="ECO:0000256" key="2">
    <source>
        <dbReference type="ARBA" id="ARBA00022679"/>
    </source>
</evidence>
<dbReference type="SUPFAM" id="SSF53335">
    <property type="entry name" value="S-adenosyl-L-methionine-dependent methyltransferases"/>
    <property type="match status" value="1"/>
</dbReference>
<dbReference type="RefSeq" id="XP_060293316.1">
    <property type="nucleotide sequence ID" value="XM_060442640.1"/>
</dbReference>
<sequence length="416" mass="45910">MGSSNTDGTREELLKAAAELKAAIDEFVAADVSDGDVQFDQLRKANIMDATHRIQLLVKDPADVWMDQVNAITGITVKRLFSEWGAFDAIPDEGSIPYSELAKAVDTEEALLVRVGGVLTSSGFLEAVGTNEVAHTRLSRIFTHNDRRGNLFNVGWDNCIVPYAAMPKYFESYGRNEPKTSNHTPHSVAYGQPELDFYQILERDPKRLASWVPGMAAVEERMPISGVYDFGWVVDLAKQDGDKAQQRPLFVDVGGGKGQAIKAIRAEFPGLPAERCVLQDRVEVIDAANALGEPELRGVSKMAIDFFKDQPLKGALIYWIRRCLHNHPDDVCIPILKNLIEAAADDSRILIMEDILDTPPSTMAAIMDVMMMSLGGKQRTLKMWEKMLAAIGLKINSISHAKGPWKSLAVIECVKV</sequence>
<name>A0AA40A648_9PEZI</name>
<dbReference type="Gene3D" id="1.10.10.10">
    <property type="entry name" value="Winged helix-like DNA-binding domain superfamily/Winged helix DNA-binding domain"/>
    <property type="match status" value="1"/>
</dbReference>
<dbReference type="GeneID" id="85325910"/>
<dbReference type="AlphaFoldDB" id="A0AA40A648"/>
<accession>A0AA40A648</accession>
<dbReference type="PANTHER" id="PTHR43712:SF16">
    <property type="entry name" value="O-METHYLTRANSFERASE ELCB"/>
    <property type="match status" value="1"/>
</dbReference>
<keyword evidence="2" id="KW-0808">Transferase</keyword>
<dbReference type="InterPro" id="IPR036390">
    <property type="entry name" value="WH_DNA-bd_sf"/>
</dbReference>
<dbReference type="EMBL" id="JAUIRO010000006">
    <property type="protein sequence ID" value="KAK0710012.1"/>
    <property type="molecule type" value="Genomic_DNA"/>
</dbReference>
<dbReference type="Gene3D" id="3.40.50.150">
    <property type="entry name" value="Vaccinia Virus protein VP39"/>
    <property type="match status" value="1"/>
</dbReference>
<proteinExistence type="predicted"/>
<dbReference type="InterPro" id="IPR001077">
    <property type="entry name" value="COMT_C"/>
</dbReference>
<comment type="caution">
    <text evidence="5">The sequence shown here is derived from an EMBL/GenBank/DDBJ whole genome shotgun (WGS) entry which is preliminary data.</text>
</comment>